<dbReference type="PROSITE" id="PS50977">
    <property type="entry name" value="HTH_TETR_2"/>
    <property type="match status" value="1"/>
</dbReference>
<dbReference type="Pfam" id="PF00440">
    <property type="entry name" value="TetR_N"/>
    <property type="match status" value="1"/>
</dbReference>
<sequence>MLDRKIRSSTLLRTDVLGIIMPRKALYDIEEVLSQAISVFLEHGYHGAIMDEIIARTDFNRRGFYLEFGSKQNFLYLVLEHYQTHVLNGIVAHLESHGGLDAIETFFNDYVALVQGEGCLLINCITELGFDDEKIRDIGRHYIDRLQIAFIGCLEKAQSLGQIRTNVNIEATALQLTSYVQGFAVNGILAGNTDELHLATQALLGPLK</sequence>
<gene>
    <name evidence="6" type="ORF">OE749_15750</name>
</gene>
<feature type="domain" description="HTH tetR-type" evidence="5">
    <location>
        <begin position="26"/>
        <end position="86"/>
    </location>
</feature>
<comment type="caution">
    <text evidence="6">The sequence shown here is derived from an EMBL/GenBank/DDBJ whole genome shotgun (WGS) entry which is preliminary data.</text>
</comment>
<proteinExistence type="predicted"/>
<evidence type="ECO:0000256" key="3">
    <source>
        <dbReference type="ARBA" id="ARBA00023163"/>
    </source>
</evidence>
<dbReference type="PANTHER" id="PTHR47506:SF1">
    <property type="entry name" value="HTH-TYPE TRANSCRIPTIONAL REGULATOR YJDC"/>
    <property type="match status" value="1"/>
</dbReference>
<dbReference type="PANTHER" id="PTHR47506">
    <property type="entry name" value="TRANSCRIPTIONAL REGULATORY PROTEIN"/>
    <property type="match status" value="1"/>
</dbReference>
<dbReference type="EMBL" id="JAOWKX010000009">
    <property type="protein sequence ID" value="MCV2886147.1"/>
    <property type="molecule type" value="Genomic_DNA"/>
</dbReference>
<organism evidence="6 7">
    <name type="scientific">Fluctibacter corallii</name>
    <dbReference type="NCBI Taxonomy" id="2984329"/>
    <lineage>
        <taxon>Bacteria</taxon>
        <taxon>Pseudomonadati</taxon>
        <taxon>Pseudomonadota</taxon>
        <taxon>Gammaproteobacteria</taxon>
        <taxon>Alteromonadales</taxon>
        <taxon>Alteromonadaceae</taxon>
        <taxon>Fluctibacter</taxon>
    </lineage>
</organism>
<feature type="DNA-binding region" description="H-T-H motif" evidence="4">
    <location>
        <begin position="49"/>
        <end position="68"/>
    </location>
</feature>
<evidence type="ECO:0000256" key="1">
    <source>
        <dbReference type="ARBA" id="ARBA00023015"/>
    </source>
</evidence>
<keyword evidence="1" id="KW-0805">Transcription regulation</keyword>
<keyword evidence="2 4" id="KW-0238">DNA-binding</keyword>
<keyword evidence="7" id="KW-1185">Reference proteome</keyword>
<dbReference type="InterPro" id="IPR011075">
    <property type="entry name" value="TetR_C"/>
</dbReference>
<dbReference type="Pfam" id="PF16925">
    <property type="entry name" value="TetR_C_13"/>
    <property type="match status" value="1"/>
</dbReference>
<dbReference type="RefSeq" id="WP_263713438.1">
    <property type="nucleotide sequence ID" value="NZ_JAOWKX010000009.1"/>
</dbReference>
<dbReference type="Gene3D" id="1.10.10.60">
    <property type="entry name" value="Homeodomain-like"/>
    <property type="match status" value="1"/>
</dbReference>
<reference evidence="6 7" key="1">
    <citation type="submission" date="2022-10" db="EMBL/GenBank/DDBJ databases">
        <title>Aestuariibacter sp. AA17 isolated from Montipora capitata coral fragment.</title>
        <authorList>
            <person name="Emsley S.A."/>
            <person name="Pfannmuller K.M."/>
            <person name="Loughran R.M."/>
            <person name="Shlafstein M."/>
            <person name="Papke E."/>
            <person name="Saw J.H."/>
            <person name="Ushijima B."/>
            <person name="Videau P."/>
        </authorList>
    </citation>
    <scope>NUCLEOTIDE SEQUENCE [LARGE SCALE GENOMIC DNA]</scope>
    <source>
        <strain evidence="6 7">AA17</strain>
    </source>
</reference>
<dbReference type="InterPro" id="IPR036271">
    <property type="entry name" value="Tet_transcr_reg_TetR-rel_C_sf"/>
</dbReference>
<accession>A0ABT3ACY2</accession>
<dbReference type="Gene3D" id="1.10.357.10">
    <property type="entry name" value="Tetracycline Repressor, domain 2"/>
    <property type="match status" value="1"/>
</dbReference>
<dbReference type="SUPFAM" id="SSF46689">
    <property type="entry name" value="Homeodomain-like"/>
    <property type="match status" value="1"/>
</dbReference>
<protein>
    <submittedName>
        <fullName evidence="6">TetR/AcrR family transcriptional regulator</fullName>
    </submittedName>
</protein>
<dbReference type="SUPFAM" id="SSF48498">
    <property type="entry name" value="Tetracyclin repressor-like, C-terminal domain"/>
    <property type="match status" value="1"/>
</dbReference>
<dbReference type="InterPro" id="IPR001647">
    <property type="entry name" value="HTH_TetR"/>
</dbReference>
<dbReference type="Proteomes" id="UP001652504">
    <property type="component" value="Unassembled WGS sequence"/>
</dbReference>
<name>A0ABT3ACY2_9ALTE</name>
<evidence type="ECO:0000256" key="2">
    <source>
        <dbReference type="ARBA" id="ARBA00023125"/>
    </source>
</evidence>
<keyword evidence="3" id="KW-0804">Transcription</keyword>
<evidence type="ECO:0000259" key="5">
    <source>
        <dbReference type="PROSITE" id="PS50977"/>
    </source>
</evidence>
<evidence type="ECO:0000256" key="4">
    <source>
        <dbReference type="PROSITE-ProRule" id="PRU00335"/>
    </source>
</evidence>
<evidence type="ECO:0000313" key="7">
    <source>
        <dbReference type="Proteomes" id="UP001652504"/>
    </source>
</evidence>
<evidence type="ECO:0000313" key="6">
    <source>
        <dbReference type="EMBL" id="MCV2886147.1"/>
    </source>
</evidence>
<dbReference type="InterPro" id="IPR009057">
    <property type="entry name" value="Homeodomain-like_sf"/>
</dbReference>